<reference evidence="2" key="1">
    <citation type="submission" date="2023-06" db="EMBL/GenBank/DDBJ databases">
        <title>Genome sequence of Nocardioides sp. SOB44.</title>
        <authorList>
            <person name="Zhang G."/>
        </authorList>
    </citation>
    <scope>NUCLEOTIDE SEQUENCE</scope>
    <source>
        <strain evidence="2">SOB44</strain>
    </source>
</reference>
<evidence type="ECO:0000313" key="3">
    <source>
        <dbReference type="Proteomes" id="UP001168363"/>
    </source>
</evidence>
<dbReference type="InterPro" id="IPR036390">
    <property type="entry name" value="WH_DNA-bd_sf"/>
</dbReference>
<name>A0ABT8TT48_9ACTN</name>
<keyword evidence="3" id="KW-1185">Reference proteome</keyword>
<accession>A0ABT8TT48</accession>
<dbReference type="Pfam" id="PF13545">
    <property type="entry name" value="HTH_Crp_2"/>
    <property type="match status" value="1"/>
</dbReference>
<evidence type="ECO:0000259" key="1">
    <source>
        <dbReference type="PROSITE" id="PS51063"/>
    </source>
</evidence>
<sequence length="122" mass="13071">MSRSDVRRLLLADPRVAARISEILGRRLAALEQRLSDTVFKSVPQRVGETLLPLASQRSLGRAPVVQVTHEQLAALVGTSRETTTKVLGELAARGVVGLGRGRITVLDPDALRAPWPDGSTG</sequence>
<gene>
    <name evidence="2" type="ORF">QWJ41_15500</name>
</gene>
<dbReference type="InterPro" id="IPR014710">
    <property type="entry name" value="RmlC-like_jellyroll"/>
</dbReference>
<dbReference type="SMART" id="SM00419">
    <property type="entry name" value="HTH_CRP"/>
    <property type="match status" value="1"/>
</dbReference>
<organism evidence="2 3">
    <name type="scientific">Nocardioides cremeus</name>
    <dbReference type="NCBI Taxonomy" id="3058044"/>
    <lineage>
        <taxon>Bacteria</taxon>
        <taxon>Bacillati</taxon>
        <taxon>Actinomycetota</taxon>
        <taxon>Actinomycetes</taxon>
        <taxon>Propionibacteriales</taxon>
        <taxon>Nocardioidaceae</taxon>
        <taxon>Nocardioides</taxon>
    </lineage>
</organism>
<evidence type="ECO:0000313" key="2">
    <source>
        <dbReference type="EMBL" id="MDO3397132.1"/>
    </source>
</evidence>
<protein>
    <submittedName>
        <fullName evidence="2">Crp/Fnr family transcriptional regulator</fullName>
    </submittedName>
</protein>
<dbReference type="Proteomes" id="UP001168363">
    <property type="component" value="Unassembled WGS sequence"/>
</dbReference>
<proteinExistence type="predicted"/>
<comment type="caution">
    <text evidence="2">The sequence shown here is derived from an EMBL/GenBank/DDBJ whole genome shotgun (WGS) entry which is preliminary data.</text>
</comment>
<dbReference type="PROSITE" id="PS51063">
    <property type="entry name" value="HTH_CRP_2"/>
    <property type="match status" value="1"/>
</dbReference>
<dbReference type="InterPro" id="IPR012318">
    <property type="entry name" value="HTH_CRP"/>
</dbReference>
<feature type="domain" description="HTH crp-type" evidence="1">
    <location>
        <begin position="41"/>
        <end position="110"/>
    </location>
</feature>
<dbReference type="EMBL" id="JAULSC010000017">
    <property type="protein sequence ID" value="MDO3397132.1"/>
    <property type="molecule type" value="Genomic_DNA"/>
</dbReference>
<dbReference type="RefSeq" id="WP_302709303.1">
    <property type="nucleotide sequence ID" value="NZ_JAULSC010000017.1"/>
</dbReference>
<dbReference type="SUPFAM" id="SSF46785">
    <property type="entry name" value="Winged helix' DNA-binding domain"/>
    <property type="match status" value="1"/>
</dbReference>
<dbReference type="Gene3D" id="2.60.120.10">
    <property type="entry name" value="Jelly Rolls"/>
    <property type="match status" value="1"/>
</dbReference>